<dbReference type="PANTHER" id="PTHR33545:SF9">
    <property type="entry name" value="UPF0750 MEMBRANE PROTEIN YITE"/>
    <property type="match status" value="1"/>
</dbReference>
<reference evidence="8 9" key="1">
    <citation type="submission" date="2018-02" db="EMBL/GenBank/DDBJ databases">
        <title>Complete genome sequencing of Faecalibacterium prausnitzii strains isolated from the human gut.</title>
        <authorList>
            <person name="Fitzgerald B.C."/>
            <person name="Shkoporov A.N."/>
            <person name="Ross P.R."/>
            <person name="Hill C."/>
        </authorList>
    </citation>
    <scope>NUCLEOTIDE SEQUENCE [LARGE SCALE GENOMIC DNA]</scope>
    <source>
        <strain evidence="8 9">APC942/31-1</strain>
    </source>
</reference>
<organism evidence="8 9">
    <name type="scientific">Blautia obeum</name>
    <dbReference type="NCBI Taxonomy" id="40520"/>
    <lineage>
        <taxon>Bacteria</taxon>
        <taxon>Bacillati</taxon>
        <taxon>Bacillota</taxon>
        <taxon>Clostridia</taxon>
        <taxon>Lachnospirales</taxon>
        <taxon>Lachnospiraceae</taxon>
        <taxon>Blautia</taxon>
    </lineage>
</organism>
<evidence type="ECO:0000256" key="1">
    <source>
        <dbReference type="ARBA" id="ARBA00004651"/>
    </source>
</evidence>
<dbReference type="AlphaFoldDB" id="A0A367G2R7"/>
<dbReference type="EMBL" id="PSQG01000006">
    <property type="protein sequence ID" value="RCH44945.1"/>
    <property type="molecule type" value="Genomic_DNA"/>
</dbReference>
<dbReference type="InterPro" id="IPR015867">
    <property type="entry name" value="N-reg_PII/ATP_PRibTrfase_C"/>
</dbReference>
<evidence type="ECO:0000256" key="6">
    <source>
        <dbReference type="SAM" id="Phobius"/>
    </source>
</evidence>
<feature type="transmembrane region" description="Helical" evidence="6">
    <location>
        <begin position="12"/>
        <end position="29"/>
    </location>
</feature>
<keyword evidence="2" id="KW-1003">Cell membrane</keyword>
<name>A0A367G2R7_9FIRM</name>
<feature type="domain" description="DUF2179" evidence="7">
    <location>
        <begin position="224"/>
        <end position="278"/>
    </location>
</feature>
<dbReference type="InterPro" id="IPR019264">
    <property type="entry name" value="DUF2179"/>
</dbReference>
<keyword evidence="4 6" id="KW-1133">Transmembrane helix</keyword>
<evidence type="ECO:0000259" key="7">
    <source>
        <dbReference type="Pfam" id="PF10035"/>
    </source>
</evidence>
<feature type="transmembrane region" description="Helical" evidence="6">
    <location>
        <begin position="157"/>
        <end position="190"/>
    </location>
</feature>
<dbReference type="Pfam" id="PF02588">
    <property type="entry name" value="YitT_membrane"/>
    <property type="match status" value="1"/>
</dbReference>
<evidence type="ECO:0000256" key="5">
    <source>
        <dbReference type="ARBA" id="ARBA00023136"/>
    </source>
</evidence>
<comment type="caution">
    <text evidence="8">The sequence shown here is derived from an EMBL/GenBank/DDBJ whole genome shotgun (WGS) entry which is preliminary data.</text>
</comment>
<dbReference type="Proteomes" id="UP000253208">
    <property type="component" value="Unassembled WGS sequence"/>
</dbReference>
<sequence length="285" mass="31412">MKNLIPKRVMEYIIITFAVVLMDVGIYVFKFPNNFSFGGVSGMAVVFSHFIPMTSAQINLVINLILLVIGFVILGRDFGVKTAYVTVVSSLLLNVFEKAFPMDRALTGNIMLELCFAIILPAVAAALLFFENASGGGTDIVAMIIKKYSTMNISGALFAVDCVIVVVSFMVFDLTTGLCSVLGLMAKTLLIDKSIERMKLNKYFTIISSKPDEICEFIMNGLERSATVYHGEGVYSHKDKKIILTVVDVRQAVLLQRFIDEVDPQAFLMVTKSSEVVGKGFMSYI</sequence>
<gene>
    <name evidence="8" type="ORF">C4886_05710</name>
</gene>
<proteinExistence type="predicted"/>
<dbReference type="InterPro" id="IPR051461">
    <property type="entry name" value="UPF0750_membrane"/>
</dbReference>
<dbReference type="RefSeq" id="WP_114001918.1">
    <property type="nucleotide sequence ID" value="NZ_PSQG01000006.1"/>
</dbReference>
<accession>A0A367G2R7</accession>
<feature type="transmembrane region" description="Helical" evidence="6">
    <location>
        <begin position="58"/>
        <end position="76"/>
    </location>
</feature>
<keyword evidence="3 6" id="KW-0812">Transmembrane</keyword>
<dbReference type="Gene3D" id="3.30.70.120">
    <property type="match status" value="1"/>
</dbReference>
<feature type="transmembrane region" description="Helical" evidence="6">
    <location>
        <begin position="112"/>
        <end position="130"/>
    </location>
</feature>
<dbReference type="Pfam" id="PF10035">
    <property type="entry name" value="DUF2179"/>
    <property type="match status" value="1"/>
</dbReference>
<dbReference type="PANTHER" id="PTHR33545">
    <property type="entry name" value="UPF0750 MEMBRANE PROTEIN YITT-RELATED"/>
    <property type="match status" value="1"/>
</dbReference>
<keyword evidence="5 6" id="KW-0472">Membrane</keyword>
<evidence type="ECO:0000256" key="2">
    <source>
        <dbReference type="ARBA" id="ARBA00022475"/>
    </source>
</evidence>
<protein>
    <submittedName>
        <fullName evidence="8">YitT family protein</fullName>
    </submittedName>
</protein>
<evidence type="ECO:0000313" key="8">
    <source>
        <dbReference type="EMBL" id="RCH44945.1"/>
    </source>
</evidence>
<dbReference type="InterPro" id="IPR003740">
    <property type="entry name" value="YitT"/>
</dbReference>
<dbReference type="CDD" id="cd16380">
    <property type="entry name" value="YitT_C"/>
    <property type="match status" value="1"/>
</dbReference>
<dbReference type="PIRSF" id="PIRSF006483">
    <property type="entry name" value="Membrane_protein_YitT"/>
    <property type="match status" value="1"/>
</dbReference>
<dbReference type="GO" id="GO:0005886">
    <property type="term" value="C:plasma membrane"/>
    <property type="evidence" value="ECO:0007669"/>
    <property type="project" value="UniProtKB-SubCell"/>
</dbReference>
<evidence type="ECO:0000313" key="9">
    <source>
        <dbReference type="Proteomes" id="UP000253208"/>
    </source>
</evidence>
<evidence type="ECO:0000256" key="4">
    <source>
        <dbReference type="ARBA" id="ARBA00022989"/>
    </source>
</evidence>
<comment type="subcellular location">
    <subcellularLocation>
        <location evidence="1">Cell membrane</location>
        <topology evidence="1">Multi-pass membrane protein</topology>
    </subcellularLocation>
</comment>
<evidence type="ECO:0000256" key="3">
    <source>
        <dbReference type="ARBA" id="ARBA00022692"/>
    </source>
</evidence>